<protein>
    <submittedName>
        <fullName evidence="1">Uncharacterized protein</fullName>
    </submittedName>
</protein>
<gene>
    <name evidence="1" type="ORF">Harvfovirus87_4</name>
</gene>
<dbReference type="EMBL" id="MK072329">
    <property type="protein sequence ID" value="AYV81963.1"/>
    <property type="molecule type" value="Genomic_DNA"/>
</dbReference>
<organism evidence="1">
    <name type="scientific">Harvfovirus sp</name>
    <dbReference type="NCBI Taxonomy" id="2487768"/>
    <lineage>
        <taxon>Viruses</taxon>
        <taxon>Varidnaviria</taxon>
        <taxon>Bamfordvirae</taxon>
        <taxon>Nucleocytoviricota</taxon>
        <taxon>Megaviricetes</taxon>
        <taxon>Imitervirales</taxon>
        <taxon>Mimiviridae</taxon>
        <taxon>Klosneuvirinae</taxon>
    </lineage>
</organism>
<evidence type="ECO:0000313" key="1">
    <source>
        <dbReference type="EMBL" id="AYV81963.1"/>
    </source>
</evidence>
<accession>A0A3G5A812</accession>
<sequence>MTQPTPLTKITPNTNFITPSYLTITDKIIMMKIKTITAKIHSTGQTFIHMLPTHAFFTKILFTLNTMFRTN</sequence>
<reference evidence="1" key="1">
    <citation type="submission" date="2018-10" db="EMBL/GenBank/DDBJ databases">
        <title>Hidden diversity of soil giant viruses.</title>
        <authorList>
            <person name="Schulz F."/>
            <person name="Alteio L."/>
            <person name="Goudeau D."/>
            <person name="Ryan E.M."/>
            <person name="Malmstrom R.R."/>
            <person name="Blanchard J."/>
            <person name="Woyke T."/>
        </authorList>
    </citation>
    <scope>NUCLEOTIDE SEQUENCE</scope>
    <source>
        <strain evidence="1">HAV1</strain>
    </source>
</reference>
<name>A0A3G5A812_9VIRU</name>
<proteinExistence type="predicted"/>